<accession>W9R5X0</accession>
<keyword evidence="1" id="KW-0812">Transmembrane</keyword>
<keyword evidence="1" id="KW-1133">Transmembrane helix</keyword>
<feature type="transmembrane region" description="Helical" evidence="1">
    <location>
        <begin position="34"/>
        <end position="56"/>
    </location>
</feature>
<organism evidence="2 3">
    <name type="scientific">Morus notabilis</name>
    <dbReference type="NCBI Taxonomy" id="981085"/>
    <lineage>
        <taxon>Eukaryota</taxon>
        <taxon>Viridiplantae</taxon>
        <taxon>Streptophyta</taxon>
        <taxon>Embryophyta</taxon>
        <taxon>Tracheophyta</taxon>
        <taxon>Spermatophyta</taxon>
        <taxon>Magnoliopsida</taxon>
        <taxon>eudicotyledons</taxon>
        <taxon>Gunneridae</taxon>
        <taxon>Pentapetalae</taxon>
        <taxon>rosids</taxon>
        <taxon>fabids</taxon>
        <taxon>Rosales</taxon>
        <taxon>Moraceae</taxon>
        <taxon>Moreae</taxon>
        <taxon>Morus</taxon>
    </lineage>
</organism>
<name>W9R5X0_9ROSA</name>
<protein>
    <submittedName>
        <fullName evidence="2">Uncharacterized protein</fullName>
    </submittedName>
</protein>
<reference evidence="3" key="1">
    <citation type="submission" date="2013-01" db="EMBL/GenBank/DDBJ databases">
        <title>Draft Genome Sequence of a Mulberry Tree, Morus notabilis C.K. Schneid.</title>
        <authorList>
            <person name="He N."/>
            <person name="Zhao S."/>
        </authorList>
    </citation>
    <scope>NUCLEOTIDE SEQUENCE</scope>
</reference>
<keyword evidence="3" id="KW-1185">Reference proteome</keyword>
<dbReference type="AlphaFoldDB" id="W9R5X0"/>
<keyword evidence="1" id="KW-0472">Membrane</keyword>
<evidence type="ECO:0000256" key="1">
    <source>
        <dbReference type="SAM" id="Phobius"/>
    </source>
</evidence>
<sequence length="62" mass="7354">MTLSKEKMNRKCETKENELTFKARRIRRYRSSSVRLVLAAAGVGLRLQNLVFFLGLKRQKRR</sequence>
<dbReference type="Proteomes" id="UP000030645">
    <property type="component" value="Unassembled WGS sequence"/>
</dbReference>
<gene>
    <name evidence="2" type="ORF">L484_018136</name>
</gene>
<proteinExistence type="predicted"/>
<dbReference type="EMBL" id="KE344222">
    <property type="protein sequence ID" value="EXB55209.1"/>
    <property type="molecule type" value="Genomic_DNA"/>
</dbReference>
<evidence type="ECO:0000313" key="3">
    <source>
        <dbReference type="Proteomes" id="UP000030645"/>
    </source>
</evidence>
<evidence type="ECO:0000313" key="2">
    <source>
        <dbReference type="EMBL" id="EXB55209.1"/>
    </source>
</evidence>